<accession>A0A1Y5SQU3</accession>
<keyword evidence="5" id="KW-1185">Reference proteome</keyword>
<comment type="similarity">
    <text evidence="1">Belongs to the CIA30 family.</text>
</comment>
<dbReference type="EMBL" id="FWFO01000001">
    <property type="protein sequence ID" value="SLN44957.1"/>
    <property type="molecule type" value="Genomic_DNA"/>
</dbReference>
<dbReference type="PANTHER" id="PTHR13194:SF19">
    <property type="entry name" value="NAD(P)-BINDING ROSSMANN-FOLD SUPERFAMILY PROTEIN"/>
    <property type="match status" value="1"/>
</dbReference>
<gene>
    <name evidence="4" type="ORF">TRL7639_02416</name>
</gene>
<dbReference type="InterPro" id="IPR008979">
    <property type="entry name" value="Galactose-bd-like_sf"/>
</dbReference>
<protein>
    <submittedName>
        <fullName evidence="4">Complex I intermediate-associated protein 30 (CIA30)</fullName>
    </submittedName>
</protein>
<dbReference type="InterPro" id="IPR013857">
    <property type="entry name" value="NADH-UbQ_OxRdtase-assoc_prot30"/>
</dbReference>
<feature type="chain" id="PRO_5012486755" evidence="2">
    <location>
        <begin position="24"/>
        <end position="183"/>
    </location>
</feature>
<sequence>MKFAKHLLISAQFWLVGAVTLNAEPFETFENNPETRWQYVADTVMGGVSTGKVSFEQASNAPFARLEGQVSTANNGGFIQFRHLLETRAPSDTQGVRLVVRGNNQAYFIHLRTTGTLLPWQYYQASFETTGTWTEVRLPFSAFERSGRLLRSTVSAGSVTSVGVVAFGRDHAAQVDVAEIGFF</sequence>
<evidence type="ECO:0000313" key="4">
    <source>
        <dbReference type="EMBL" id="SLN44957.1"/>
    </source>
</evidence>
<name>A0A1Y5SQU3_9RHOB</name>
<evidence type="ECO:0000256" key="2">
    <source>
        <dbReference type="SAM" id="SignalP"/>
    </source>
</evidence>
<dbReference type="AlphaFoldDB" id="A0A1Y5SQU3"/>
<dbReference type="Proteomes" id="UP000193077">
    <property type="component" value="Unassembled WGS sequence"/>
</dbReference>
<evidence type="ECO:0000256" key="1">
    <source>
        <dbReference type="ARBA" id="ARBA00007884"/>
    </source>
</evidence>
<feature type="domain" description="NADH:ubiquinone oxidoreductase intermediate-associated protein 30" evidence="3">
    <location>
        <begin position="32"/>
        <end position="167"/>
    </location>
</feature>
<dbReference type="PANTHER" id="PTHR13194">
    <property type="entry name" value="COMPLEX I INTERMEDIATE-ASSOCIATED PROTEIN 30"/>
    <property type="match status" value="1"/>
</dbReference>
<dbReference type="RefSeq" id="WP_207559659.1">
    <property type="nucleotide sequence ID" value="NZ_FWFO01000001.1"/>
</dbReference>
<evidence type="ECO:0000313" key="5">
    <source>
        <dbReference type="Proteomes" id="UP000193077"/>
    </source>
</evidence>
<feature type="signal peptide" evidence="2">
    <location>
        <begin position="1"/>
        <end position="23"/>
    </location>
</feature>
<dbReference type="InterPro" id="IPR039131">
    <property type="entry name" value="NDUFAF1"/>
</dbReference>
<dbReference type="SUPFAM" id="SSF49785">
    <property type="entry name" value="Galactose-binding domain-like"/>
    <property type="match status" value="1"/>
</dbReference>
<reference evidence="4 5" key="1">
    <citation type="submission" date="2017-03" db="EMBL/GenBank/DDBJ databases">
        <authorList>
            <person name="Afonso C.L."/>
            <person name="Miller P.J."/>
            <person name="Scott M.A."/>
            <person name="Spackman E."/>
            <person name="Goraichik I."/>
            <person name="Dimitrov K.M."/>
            <person name="Suarez D.L."/>
            <person name="Swayne D.E."/>
        </authorList>
    </citation>
    <scope>NUCLEOTIDE SEQUENCE [LARGE SCALE GENOMIC DNA]</scope>
    <source>
        <strain evidence="4 5">CECT 7639</strain>
    </source>
</reference>
<keyword evidence="2" id="KW-0732">Signal</keyword>
<organism evidence="4 5">
    <name type="scientific">Falsiruegeria litorea R37</name>
    <dbReference type="NCBI Taxonomy" id="1200284"/>
    <lineage>
        <taxon>Bacteria</taxon>
        <taxon>Pseudomonadati</taxon>
        <taxon>Pseudomonadota</taxon>
        <taxon>Alphaproteobacteria</taxon>
        <taxon>Rhodobacterales</taxon>
        <taxon>Roseobacteraceae</taxon>
        <taxon>Falsiruegeria</taxon>
    </lineage>
</organism>
<dbReference type="Pfam" id="PF08547">
    <property type="entry name" value="CIA30"/>
    <property type="match status" value="1"/>
</dbReference>
<proteinExistence type="inferred from homology"/>
<evidence type="ECO:0000259" key="3">
    <source>
        <dbReference type="Pfam" id="PF08547"/>
    </source>
</evidence>